<keyword evidence="2" id="KW-0479">Metal-binding</keyword>
<dbReference type="Gene3D" id="1.20.910.10">
    <property type="entry name" value="Heme oxygenase-like"/>
    <property type="match status" value="1"/>
</dbReference>
<dbReference type="GO" id="GO:0004392">
    <property type="term" value="F:heme oxygenase (decyclizing) activity"/>
    <property type="evidence" value="ECO:0007669"/>
    <property type="project" value="InterPro"/>
</dbReference>
<dbReference type="Proteomes" id="UP000315369">
    <property type="component" value="Unassembled WGS sequence"/>
</dbReference>
<dbReference type="GO" id="GO:0042167">
    <property type="term" value="P:heme catabolic process"/>
    <property type="evidence" value="ECO:0007669"/>
    <property type="project" value="TreeGrafter"/>
</dbReference>
<keyword evidence="1" id="KW-0349">Heme</keyword>
<keyword evidence="3" id="KW-0408">Iron</keyword>
<dbReference type="PRINTS" id="PR00088">
    <property type="entry name" value="HAEMOXYGNASE"/>
</dbReference>
<gene>
    <name evidence="4" type="ORF">FJV41_40435</name>
</gene>
<dbReference type="InterPro" id="IPR016053">
    <property type="entry name" value="Haem_Oase-like"/>
</dbReference>
<dbReference type="Pfam" id="PF01126">
    <property type="entry name" value="Heme_oxygenase"/>
    <property type="match status" value="1"/>
</dbReference>
<evidence type="ECO:0000256" key="2">
    <source>
        <dbReference type="ARBA" id="ARBA00022723"/>
    </source>
</evidence>
<keyword evidence="5" id="KW-1185">Reference proteome</keyword>
<dbReference type="GO" id="GO:0046872">
    <property type="term" value="F:metal ion binding"/>
    <property type="evidence" value="ECO:0007669"/>
    <property type="project" value="UniProtKB-KW"/>
</dbReference>
<sequence length="273" mass="30120">MSATGTLRVSRTEQSARVRRLSESEADAAAPAAPRVTAAPLSVLLTEGTARAHEQAERSVFLQSLFVDSWDGIYGQFVRAQHYVSYLRQLHVLYATFESVLPRVARTALTPVLLMPELRRASALEADLAYFCGETRTETFACVETRLHAERLREVAEDAPHLLVAHVYARCVLDFFAAPERARVISNAFELEDARGALFHGTATPTELSEFRVRLHSRIDGLELEEDEAREIIQEARMAFRLQALVCDELARGATGIAPASGGGYRGGFSVSQ</sequence>
<dbReference type="GO" id="GO:0006979">
    <property type="term" value="P:response to oxidative stress"/>
    <property type="evidence" value="ECO:0007669"/>
    <property type="project" value="TreeGrafter"/>
</dbReference>
<dbReference type="RefSeq" id="WP_141647961.1">
    <property type="nucleotide sequence ID" value="NZ_VIFM01000269.1"/>
</dbReference>
<dbReference type="CDD" id="cd19165">
    <property type="entry name" value="HemeO"/>
    <property type="match status" value="1"/>
</dbReference>
<evidence type="ECO:0000313" key="4">
    <source>
        <dbReference type="EMBL" id="TQF10252.1"/>
    </source>
</evidence>
<dbReference type="OrthoDB" id="5493802at2"/>
<dbReference type="GO" id="GO:0006788">
    <property type="term" value="P:heme oxidation"/>
    <property type="evidence" value="ECO:0007669"/>
    <property type="project" value="InterPro"/>
</dbReference>
<proteinExistence type="predicted"/>
<dbReference type="InterPro" id="IPR016084">
    <property type="entry name" value="Haem_Oase-like_multi-hlx"/>
</dbReference>
<dbReference type="SUPFAM" id="SSF48613">
    <property type="entry name" value="Heme oxygenase-like"/>
    <property type="match status" value="1"/>
</dbReference>
<reference evidence="4 5" key="1">
    <citation type="submission" date="2019-06" db="EMBL/GenBank/DDBJ databases">
        <authorList>
            <person name="Livingstone P."/>
            <person name="Whitworth D."/>
        </authorList>
    </citation>
    <scope>NUCLEOTIDE SEQUENCE [LARGE SCALE GENOMIC DNA]</scope>
    <source>
        <strain evidence="4 5">AM401</strain>
    </source>
</reference>
<comment type="caution">
    <text evidence="4">The sequence shown here is derived from an EMBL/GenBank/DDBJ whole genome shotgun (WGS) entry which is preliminary data.</text>
</comment>
<accession>A0A540WMK7</accession>
<name>A0A540WMK7_9BACT</name>
<dbReference type="PANTHER" id="PTHR10720:SF0">
    <property type="entry name" value="HEME OXYGENASE"/>
    <property type="match status" value="1"/>
</dbReference>
<organism evidence="4 5">
    <name type="scientific">Myxococcus llanfairpwllgwyngyllgogerychwyrndrobwllllantysiliogogogochensis</name>
    <dbReference type="NCBI Taxonomy" id="2590453"/>
    <lineage>
        <taxon>Bacteria</taxon>
        <taxon>Pseudomonadati</taxon>
        <taxon>Myxococcota</taxon>
        <taxon>Myxococcia</taxon>
        <taxon>Myxococcales</taxon>
        <taxon>Cystobacterineae</taxon>
        <taxon>Myxococcaceae</taxon>
        <taxon>Myxococcus</taxon>
    </lineage>
</organism>
<evidence type="ECO:0000313" key="5">
    <source>
        <dbReference type="Proteomes" id="UP000315369"/>
    </source>
</evidence>
<dbReference type="InterPro" id="IPR002051">
    <property type="entry name" value="Haem_Oase"/>
</dbReference>
<dbReference type="PANTHER" id="PTHR10720">
    <property type="entry name" value="HEME OXYGENASE"/>
    <property type="match status" value="1"/>
</dbReference>
<dbReference type="AlphaFoldDB" id="A0A540WMK7"/>
<evidence type="ECO:0000256" key="3">
    <source>
        <dbReference type="ARBA" id="ARBA00023004"/>
    </source>
</evidence>
<evidence type="ECO:0000256" key="1">
    <source>
        <dbReference type="ARBA" id="ARBA00022617"/>
    </source>
</evidence>
<protein>
    <submittedName>
        <fullName evidence="4">Biliverdin-producing heme oxygenase</fullName>
    </submittedName>
</protein>
<dbReference type="GO" id="GO:0020037">
    <property type="term" value="F:heme binding"/>
    <property type="evidence" value="ECO:0007669"/>
    <property type="project" value="TreeGrafter"/>
</dbReference>
<dbReference type="EMBL" id="VIFM01000269">
    <property type="protein sequence ID" value="TQF10252.1"/>
    <property type="molecule type" value="Genomic_DNA"/>
</dbReference>